<keyword evidence="3" id="KW-0349">Heme</keyword>
<keyword evidence="5" id="KW-0732">Signal</keyword>
<dbReference type="InterPro" id="IPR011008">
    <property type="entry name" value="Dimeric_a/b-barrel"/>
</dbReference>
<dbReference type="PANTHER" id="PTHR30521:SF4">
    <property type="entry name" value="DEFERROCHELATASE"/>
    <property type="match status" value="1"/>
</dbReference>
<evidence type="ECO:0000256" key="7">
    <source>
        <dbReference type="ARBA" id="ARBA00023004"/>
    </source>
</evidence>
<dbReference type="SUPFAM" id="SSF54909">
    <property type="entry name" value="Dimeric alpha+beta barrel"/>
    <property type="match status" value="1"/>
</dbReference>
<evidence type="ECO:0000256" key="2">
    <source>
        <dbReference type="ARBA" id="ARBA00022559"/>
    </source>
</evidence>
<feature type="domain" description="Dyp-type peroxidase C-terminal" evidence="11">
    <location>
        <begin position="210"/>
        <end position="386"/>
    </location>
</feature>
<keyword evidence="7" id="KW-0408">Iron</keyword>
<dbReference type="GO" id="GO:0020037">
    <property type="term" value="F:heme binding"/>
    <property type="evidence" value="ECO:0007669"/>
    <property type="project" value="InterPro"/>
</dbReference>
<feature type="domain" description="Dyp-type peroxidase N-terminal" evidence="10">
    <location>
        <begin position="57"/>
        <end position="198"/>
    </location>
</feature>
<dbReference type="PROSITE" id="PS51318">
    <property type="entry name" value="TAT"/>
    <property type="match status" value="1"/>
</dbReference>
<dbReference type="InterPro" id="IPR048327">
    <property type="entry name" value="Dyp_perox_N"/>
</dbReference>
<accession>A0A1R4GNS0</accession>
<evidence type="ECO:0000256" key="5">
    <source>
        <dbReference type="ARBA" id="ARBA00022729"/>
    </source>
</evidence>
<dbReference type="NCBIfam" id="TIGR01413">
    <property type="entry name" value="Dyp_perox_fam"/>
    <property type="match status" value="1"/>
</dbReference>
<keyword evidence="4" id="KW-0479">Metal-binding</keyword>
<evidence type="ECO:0000256" key="6">
    <source>
        <dbReference type="ARBA" id="ARBA00023002"/>
    </source>
</evidence>
<organism evidence="12 13">
    <name type="scientific">Agrococcus casei LMG 22410</name>
    <dbReference type="NCBI Taxonomy" id="1255656"/>
    <lineage>
        <taxon>Bacteria</taxon>
        <taxon>Bacillati</taxon>
        <taxon>Actinomycetota</taxon>
        <taxon>Actinomycetes</taxon>
        <taxon>Micrococcales</taxon>
        <taxon>Microbacteriaceae</taxon>
        <taxon>Agrococcus</taxon>
    </lineage>
</organism>
<comment type="similarity">
    <text evidence="8">Belongs to the DyP-type peroxidase family.</text>
</comment>
<dbReference type="GeneID" id="303174222"/>
<evidence type="ECO:0000313" key="12">
    <source>
        <dbReference type="EMBL" id="SJM69831.1"/>
    </source>
</evidence>
<evidence type="ECO:0000256" key="9">
    <source>
        <dbReference type="SAM" id="MobiDB-lite"/>
    </source>
</evidence>
<reference evidence="12 13" key="1">
    <citation type="submission" date="2017-02" db="EMBL/GenBank/DDBJ databases">
        <authorList>
            <person name="Peterson S.W."/>
        </authorList>
    </citation>
    <scope>NUCLEOTIDE SEQUENCE [LARGE SCALE GENOMIC DNA]</scope>
    <source>
        <strain evidence="12 13">LMG 22410</strain>
    </source>
</reference>
<dbReference type="InterPro" id="IPR048328">
    <property type="entry name" value="Dyp_perox_C"/>
</dbReference>
<dbReference type="PANTHER" id="PTHR30521">
    <property type="entry name" value="DEFERROCHELATASE/PEROXIDASE"/>
    <property type="match status" value="1"/>
</dbReference>
<dbReference type="Proteomes" id="UP000195787">
    <property type="component" value="Unassembled WGS sequence"/>
</dbReference>
<dbReference type="InterPro" id="IPR006314">
    <property type="entry name" value="Dyp_peroxidase"/>
</dbReference>
<proteinExistence type="inferred from homology"/>
<dbReference type="Pfam" id="PF04261">
    <property type="entry name" value="Dyp_perox_N"/>
    <property type="match status" value="1"/>
</dbReference>
<dbReference type="GO" id="GO:0004601">
    <property type="term" value="F:peroxidase activity"/>
    <property type="evidence" value="ECO:0007669"/>
    <property type="project" value="UniProtKB-KW"/>
</dbReference>
<feature type="region of interest" description="Disordered" evidence="9">
    <location>
        <begin position="270"/>
        <end position="291"/>
    </location>
</feature>
<keyword evidence="13" id="KW-1185">Reference proteome</keyword>
<name>A0A1R4GNS0_9MICO</name>
<evidence type="ECO:0000256" key="1">
    <source>
        <dbReference type="ARBA" id="ARBA00001970"/>
    </source>
</evidence>
<evidence type="ECO:0000256" key="8">
    <source>
        <dbReference type="ARBA" id="ARBA00025737"/>
    </source>
</evidence>
<dbReference type="EMBL" id="FUHU01000048">
    <property type="protein sequence ID" value="SJM69831.1"/>
    <property type="molecule type" value="Genomic_DNA"/>
</dbReference>
<dbReference type="AlphaFoldDB" id="A0A1R4GNS0"/>
<comment type="cofactor">
    <cofactor evidence="1">
        <name>heme b</name>
        <dbReference type="ChEBI" id="CHEBI:60344"/>
    </cofactor>
</comment>
<dbReference type="GO" id="GO:0005829">
    <property type="term" value="C:cytosol"/>
    <property type="evidence" value="ECO:0007669"/>
    <property type="project" value="TreeGrafter"/>
</dbReference>
<protein>
    <submittedName>
        <fullName evidence="12">Putative Dyp-type peroxidase, associated with bacterial analog of Cox17 protein</fullName>
    </submittedName>
</protein>
<evidence type="ECO:0000259" key="10">
    <source>
        <dbReference type="Pfam" id="PF04261"/>
    </source>
</evidence>
<dbReference type="InterPro" id="IPR006311">
    <property type="entry name" value="TAT_signal"/>
</dbReference>
<dbReference type="RefSeq" id="WP_086993071.1">
    <property type="nucleotide sequence ID" value="NZ_FUHU01000048.1"/>
</dbReference>
<dbReference type="GO" id="GO:0046872">
    <property type="term" value="F:metal ion binding"/>
    <property type="evidence" value="ECO:0007669"/>
    <property type="project" value="UniProtKB-KW"/>
</dbReference>
<dbReference type="Pfam" id="PF20628">
    <property type="entry name" value="Dyp_perox_C"/>
    <property type="match status" value="1"/>
</dbReference>
<evidence type="ECO:0000313" key="13">
    <source>
        <dbReference type="Proteomes" id="UP000195787"/>
    </source>
</evidence>
<dbReference type="PROSITE" id="PS51404">
    <property type="entry name" value="DYP_PEROXIDASE"/>
    <property type="match status" value="1"/>
</dbReference>
<keyword evidence="6" id="KW-0560">Oxidoreductase</keyword>
<evidence type="ECO:0000259" key="11">
    <source>
        <dbReference type="Pfam" id="PF20628"/>
    </source>
</evidence>
<gene>
    <name evidence="12" type="ORF">CZ674_13490</name>
</gene>
<evidence type="ECO:0000256" key="4">
    <source>
        <dbReference type="ARBA" id="ARBA00022723"/>
    </source>
</evidence>
<sequence length="398" mass="43253">MADARRGASRRQFLFGGAVAAAGVAAGFTADRAIVEYTEANAPAHGLSTVPFHGVHQAGIATDAQANATLIAFDLHDDTDREALGRMMRILSDDAARLTQGQPALADTEPELALEPARLTVTFGFGPRLVERAGGTTPGWLRPLPAFAIDKLEARYSDGDLLIQVASDDATSMAHAVRMFVKDARGFGTLRWQQRGFRHAHGTRKPGVTMRNLFGQVDGTTNATPETDDFNELVWIRDGWLAGGTSFVLRRIAMDLETWDLVGRKEREDSVGRTLDTGAPQTGGGEFDEPDFDELQPSGHPVIARHAHMRRARSDDPRERFFRRAYNYDEAPVGEASSNSGLLFIALQADVDRQFLPIQERLAELDILNIWTTPTGSAVFAIPPGCAEGGFIGETLLG</sequence>
<dbReference type="OrthoDB" id="9781066at2"/>
<keyword evidence="2 12" id="KW-0575">Peroxidase</keyword>
<evidence type="ECO:0000256" key="3">
    <source>
        <dbReference type="ARBA" id="ARBA00022617"/>
    </source>
</evidence>